<sequence length="873" mass="97963">MKKELYRKQYKLEKSKRAAKVRAHVKKKIQEQNLLYENNDALCLVSPENHCKQGQCENIDERVLEQCSVLKPTERKKLFINGETCLLSPNGCHRSDELIKIIGADNYLAKIGNNSKRVRHMHHLSAGSRAGATELIQKTSDDLGCFKRLCTVETIAENSQNVSEQSIQDQSVTSETHTKMPLSGLLCSTQNAQYKACENVDDLLAITPVFQNTANSDIISQPLLENNIAGLDTNQESFSLDLYPKLGVCDKCYKKDFSLEQQSTIKIEGTEVVECLSLSSDASRDSEKDVFLKDDHAMLEPDKQLQSQEEGRFSEYTELDVIPFSQIELAEDFLSEGTASLQGQNHSQKGFRKRNSMVLIKRRSPRLSSTHFRATSLASGGRSTSAACSGLNSCVSRQGLEKISFYVSSKRKRTKTALLLSSLFQFFIDEAKRNQSFREFELPRDLVEQVLNHEHSEKDISKEMQKNYPKYVGEFNQCVDMISETELDSVIQSEVYAEVFGNTNVLLGNSEIEDAEQSESQTESLKLKSDQERNFCTENDAHSLSNPHYDNASPVISKLFKVKNISDIHSKKSVPGQDKVTSANQIKSSSRKQLFHEVSSQNFLKTSPCLFGTQSNSGDSMKDSPQPMVVPDISKAKGPQAASTEAQLLFTPRTMHTDENYSRLDGSSWITFAGCAESGCKKRIVALLRGIMENAEGEKSPYLLSVQPTSLTLWSYHDDVTWTAELHWYLPPEHEALNACNVSDAGQRLVAAAWGSSFHSSRLFLTVFIFHWNTHQTLRFNLRLPLTVCPLRLFCHGLPKVDQSTLVVFSIDKTYSRGRKYVLNTDSSNIDTQSEMEVIGCQLLDVQLVQGLSEAVAGLSSDNKILLWLVEDF</sequence>
<dbReference type="InterPro" id="IPR015943">
    <property type="entry name" value="WD40/YVTN_repeat-like_dom_sf"/>
</dbReference>
<dbReference type="EMBL" id="PZQS01000001">
    <property type="protein sequence ID" value="PVD39480.1"/>
    <property type="molecule type" value="Genomic_DNA"/>
</dbReference>
<evidence type="ECO:0000313" key="1">
    <source>
        <dbReference type="EMBL" id="PVD39480.1"/>
    </source>
</evidence>
<dbReference type="OrthoDB" id="6161590at2759"/>
<protein>
    <submittedName>
        <fullName evidence="1">Uncharacterized protein</fullName>
    </submittedName>
</protein>
<proteinExistence type="predicted"/>
<gene>
    <name evidence="1" type="ORF">C0Q70_02114</name>
</gene>
<reference evidence="1 2" key="1">
    <citation type="submission" date="2018-04" db="EMBL/GenBank/DDBJ databases">
        <title>The genome of golden apple snail Pomacea canaliculata provides insight into stress tolerance and invasive adaptation.</title>
        <authorList>
            <person name="Liu C."/>
            <person name="Liu B."/>
            <person name="Ren Y."/>
            <person name="Zhang Y."/>
            <person name="Wang H."/>
            <person name="Li S."/>
            <person name="Jiang F."/>
            <person name="Yin L."/>
            <person name="Zhang G."/>
            <person name="Qian W."/>
            <person name="Fan W."/>
        </authorList>
    </citation>
    <scope>NUCLEOTIDE SEQUENCE [LARGE SCALE GENOMIC DNA]</scope>
    <source>
        <strain evidence="1">SZHN2017</strain>
        <tissue evidence="1">Muscle</tissue>
    </source>
</reference>
<dbReference type="Gene3D" id="2.130.10.10">
    <property type="entry name" value="YVTN repeat-like/Quinoprotein amine dehydrogenase"/>
    <property type="match status" value="1"/>
</dbReference>
<evidence type="ECO:0000313" key="2">
    <source>
        <dbReference type="Proteomes" id="UP000245119"/>
    </source>
</evidence>
<dbReference type="Proteomes" id="UP000245119">
    <property type="component" value="Linkage Group LG1"/>
</dbReference>
<dbReference type="AlphaFoldDB" id="A0A2T7Q1F4"/>
<name>A0A2T7Q1F4_POMCA</name>
<organism evidence="1 2">
    <name type="scientific">Pomacea canaliculata</name>
    <name type="common">Golden apple snail</name>
    <dbReference type="NCBI Taxonomy" id="400727"/>
    <lineage>
        <taxon>Eukaryota</taxon>
        <taxon>Metazoa</taxon>
        <taxon>Spiralia</taxon>
        <taxon>Lophotrochozoa</taxon>
        <taxon>Mollusca</taxon>
        <taxon>Gastropoda</taxon>
        <taxon>Caenogastropoda</taxon>
        <taxon>Architaenioglossa</taxon>
        <taxon>Ampullarioidea</taxon>
        <taxon>Ampullariidae</taxon>
        <taxon>Pomacea</taxon>
    </lineage>
</organism>
<comment type="caution">
    <text evidence="1">The sequence shown here is derived from an EMBL/GenBank/DDBJ whole genome shotgun (WGS) entry which is preliminary data.</text>
</comment>
<accession>A0A2T7Q1F4</accession>
<keyword evidence="2" id="KW-1185">Reference proteome</keyword>